<dbReference type="AlphaFoldDB" id="A0A0F9BR67"/>
<name>A0A0F9BR67_9ZZZZ</name>
<evidence type="ECO:0000313" key="1">
    <source>
        <dbReference type="EMBL" id="KKL24404.1"/>
    </source>
</evidence>
<gene>
    <name evidence="1" type="ORF">LCGC14_2415650</name>
</gene>
<sequence>ELMAYSNSWSNIIPVSSDPLNTADDQLRRVRLDVQERMDDIVEDWTADPVVPKAVADAATRWRHWSEGVIDRGTDEYSNFTARVLISPTISLQIGWYAPLPLIVGRTLTSVIARVNRVNSSATITLQVVKLSVNADPPVETALMGTVTSVSTGWEDLSSGVLSEVIDGNHVYLAVVTLDPDGSTANTARFLAYRYVQTT</sequence>
<comment type="caution">
    <text evidence="1">The sequence shown here is derived from an EMBL/GenBank/DDBJ whole genome shotgun (WGS) entry which is preliminary data.</text>
</comment>
<reference evidence="1" key="1">
    <citation type="journal article" date="2015" name="Nature">
        <title>Complex archaea that bridge the gap between prokaryotes and eukaryotes.</title>
        <authorList>
            <person name="Spang A."/>
            <person name="Saw J.H."/>
            <person name="Jorgensen S.L."/>
            <person name="Zaremba-Niedzwiedzka K."/>
            <person name="Martijn J."/>
            <person name="Lind A.E."/>
            <person name="van Eijk R."/>
            <person name="Schleper C."/>
            <person name="Guy L."/>
            <person name="Ettema T.J."/>
        </authorList>
    </citation>
    <scope>NUCLEOTIDE SEQUENCE</scope>
</reference>
<proteinExistence type="predicted"/>
<accession>A0A0F9BR67</accession>
<organism evidence="1">
    <name type="scientific">marine sediment metagenome</name>
    <dbReference type="NCBI Taxonomy" id="412755"/>
    <lineage>
        <taxon>unclassified sequences</taxon>
        <taxon>metagenomes</taxon>
        <taxon>ecological metagenomes</taxon>
    </lineage>
</organism>
<protein>
    <submittedName>
        <fullName evidence="1">Uncharacterized protein</fullName>
    </submittedName>
</protein>
<feature type="non-terminal residue" evidence="1">
    <location>
        <position position="1"/>
    </location>
</feature>
<dbReference type="EMBL" id="LAZR01036608">
    <property type="protein sequence ID" value="KKL24404.1"/>
    <property type="molecule type" value="Genomic_DNA"/>
</dbReference>